<evidence type="ECO:0000313" key="2">
    <source>
        <dbReference type="Proteomes" id="UP000008694"/>
    </source>
</evidence>
<organism evidence="2">
    <name type="scientific">Arabidopsis lyrata subsp. lyrata</name>
    <name type="common">Lyre-leaved rock-cress</name>
    <dbReference type="NCBI Taxonomy" id="81972"/>
    <lineage>
        <taxon>Eukaryota</taxon>
        <taxon>Viridiplantae</taxon>
        <taxon>Streptophyta</taxon>
        <taxon>Embryophyta</taxon>
        <taxon>Tracheophyta</taxon>
        <taxon>Spermatophyta</taxon>
        <taxon>Magnoliopsida</taxon>
        <taxon>eudicotyledons</taxon>
        <taxon>Gunneridae</taxon>
        <taxon>Pentapetalae</taxon>
        <taxon>rosids</taxon>
        <taxon>malvids</taxon>
        <taxon>Brassicales</taxon>
        <taxon>Brassicaceae</taxon>
        <taxon>Camelineae</taxon>
        <taxon>Arabidopsis</taxon>
    </lineage>
</organism>
<name>D7LBH6_ARALL</name>
<dbReference type="Gramene" id="Al_scaffold_0004_685">
    <property type="protein sequence ID" value="Al_scaffold_0004_685"/>
    <property type="gene ID" value="Al_scaffold_0004_685"/>
</dbReference>
<dbReference type="Proteomes" id="UP000008694">
    <property type="component" value="Unassembled WGS sequence"/>
</dbReference>
<gene>
    <name evidence="1" type="ORF">ARALYDRAFT_667966</name>
</gene>
<reference evidence="2" key="1">
    <citation type="journal article" date="2011" name="Nat. Genet.">
        <title>The Arabidopsis lyrata genome sequence and the basis of rapid genome size change.</title>
        <authorList>
            <person name="Hu T.T."/>
            <person name="Pattyn P."/>
            <person name="Bakker E.G."/>
            <person name="Cao J."/>
            <person name="Cheng J.-F."/>
            <person name="Clark R.M."/>
            <person name="Fahlgren N."/>
            <person name="Fawcett J.A."/>
            <person name="Grimwood J."/>
            <person name="Gundlach H."/>
            <person name="Haberer G."/>
            <person name="Hollister J.D."/>
            <person name="Ossowski S."/>
            <person name="Ottilar R.P."/>
            <person name="Salamov A.A."/>
            <person name="Schneeberger K."/>
            <person name="Spannagl M."/>
            <person name="Wang X."/>
            <person name="Yang L."/>
            <person name="Nasrallah M.E."/>
            <person name="Bergelson J."/>
            <person name="Carrington J.C."/>
            <person name="Gaut B.S."/>
            <person name="Schmutz J."/>
            <person name="Mayer K.F.X."/>
            <person name="Van de Peer Y."/>
            <person name="Grigoriev I.V."/>
            <person name="Nordborg M."/>
            <person name="Weigel D."/>
            <person name="Guo Y.-L."/>
        </authorList>
    </citation>
    <scope>NUCLEOTIDE SEQUENCE [LARGE SCALE GENOMIC DNA]</scope>
    <source>
        <strain evidence="2">cv. MN47</strain>
    </source>
</reference>
<evidence type="ECO:0000313" key="1">
    <source>
        <dbReference type="EMBL" id="EFH55144.1"/>
    </source>
</evidence>
<keyword evidence="2" id="KW-1185">Reference proteome</keyword>
<accession>D7LBH6</accession>
<sequence>MTLLVVTITTVDPLMETRSKTAVKGEEKKEATSPALRLTAVELSQMGEKMEHLGDVINGD</sequence>
<proteinExistence type="predicted"/>
<dbReference type="EMBL" id="GL348716">
    <property type="protein sequence ID" value="EFH55144.1"/>
    <property type="molecule type" value="Genomic_DNA"/>
</dbReference>
<dbReference type="AlphaFoldDB" id="D7LBH6"/>
<dbReference type="HOGENOM" id="CLU_2944828_0_0_1"/>
<protein>
    <submittedName>
        <fullName evidence="1">Predicted protein</fullName>
    </submittedName>
</protein>